<dbReference type="Pfam" id="PF13086">
    <property type="entry name" value="AAA_11"/>
    <property type="match status" value="1"/>
</dbReference>
<dbReference type="CDD" id="cd18808">
    <property type="entry name" value="SF1_C_Upf1"/>
    <property type="match status" value="1"/>
</dbReference>
<keyword evidence="2" id="KW-0963">Cytoplasm</keyword>
<dbReference type="InterPro" id="IPR041679">
    <property type="entry name" value="DNA2/NAM7-like_C"/>
</dbReference>
<dbReference type="STRING" id="945553.A0A0D2NKV1"/>
<organism evidence="7 8">
    <name type="scientific">Hypholoma sublateritium (strain FD-334 SS-4)</name>
    <dbReference type="NCBI Taxonomy" id="945553"/>
    <lineage>
        <taxon>Eukaryota</taxon>
        <taxon>Fungi</taxon>
        <taxon>Dikarya</taxon>
        <taxon>Basidiomycota</taxon>
        <taxon>Agaricomycotina</taxon>
        <taxon>Agaricomycetes</taxon>
        <taxon>Agaricomycetidae</taxon>
        <taxon>Agaricales</taxon>
        <taxon>Agaricineae</taxon>
        <taxon>Strophariaceae</taxon>
        <taxon>Hypholoma</taxon>
    </lineage>
</organism>
<evidence type="ECO:0000259" key="6">
    <source>
        <dbReference type="Pfam" id="PF13087"/>
    </source>
</evidence>
<accession>A0A0D2NKV1</accession>
<evidence type="ECO:0000256" key="4">
    <source>
        <dbReference type="SAM" id="MobiDB-lite"/>
    </source>
</evidence>
<dbReference type="InterPro" id="IPR041677">
    <property type="entry name" value="DNA2/NAM7_AAA_11"/>
</dbReference>
<evidence type="ECO:0000313" key="8">
    <source>
        <dbReference type="Proteomes" id="UP000054270"/>
    </source>
</evidence>
<evidence type="ECO:0000256" key="2">
    <source>
        <dbReference type="ARBA" id="ARBA00022490"/>
    </source>
</evidence>
<dbReference type="GO" id="GO:0003723">
    <property type="term" value="F:RNA binding"/>
    <property type="evidence" value="ECO:0007669"/>
    <property type="project" value="InterPro"/>
</dbReference>
<sequence>MNPQYAYPPPGFVYYYPQPHLVHAVAPGTPHYNPAAHGQSLNGPYHPHPPHGMPNACHVDQSGWYYASPHQHRPQHPPPHAPPPSTPLHPPGLPLPVPPRPPFMAETASEPVADPSEPAAGMGVHAFWAGRLAPLPGHQSASVLRPMKGVGAGVGVEVQGGNLKSETTPVELLPPHSFFGTTYERAAVSPSAASERTLIDEKTSDAQMQVKNYKLKPDAQIATGTASPATASETTLNDEKTNNMAALQGSRKSSSPPIPTKNNKIVENEKNDFVFDKYAESFVPQYLYNIQREPHPLKPLPALPVFPPVSYANSFLISRLITDPTTTPSLLLAPPIAQDTQPSPLSAATYGAHWGDLLRWELDALATDKEQIVLWKRGVTVAGWKDAEFVLAVPGIRENYPFLEVGDLVHLREAAPPSEARPGGRWALEARVAALHLTAEARADIHSPPLKAHVQTYVPLDLQNIKTENGFVVFGAGERVPFVFNVSFAANARPLCAMQAAADAVARVLDADADGKGVNLARQWIFPEVEDFLSQPCAMLRNGEITEAQWADPGLNAEQRLAVTAVSLFQSPVPRLISGPPGTGKTRTVVESVLQIFRVQPEACILVCAPSNPATDTLVSRLQKTLQRHEMLRLNAPNRTFAEVPDSIMQYCYIEDNKFALPPWKQLMAYRVVVTSCLDAGILVRAQCTNAALMALESDIIAPLHPHHLPKHVVQPHWTHLLIDEAAQGSEPELLIPISVVLPDAYGVDAKGAFMPQLALCGDIHQLGPNVVSDRARAAELEVSLLERLFERPLYCNYMADVHAQLEAGNMRPPPYTTLVKNYRSHPAILMPPSAIFYNDTLRPAARALGRVAWAALGEGEGARLPLRFVGTDAEDNSPDDRASWANPGQVDAVVSIVKALLAEGGASVPPLKAKEIGVMAPWRQQVWALRKQLRNEGLGSVDVGTVEDYQGRESRVVIISCVRSSERFLEEDYKKGMGLMLQRKRMNVAITRAKELLVVVGKGALLKRDPYWKSFLQFCLRNGLYEGPELDLDMDGNYISRLESMLIHSGKHELDPEFEGLMIAGGVAREALRE</sequence>
<name>A0A0D2NKV1_HYPSF</name>
<dbReference type="EMBL" id="KN817608">
    <property type="protein sequence ID" value="KJA17176.1"/>
    <property type="molecule type" value="Genomic_DNA"/>
</dbReference>
<dbReference type="Pfam" id="PF13087">
    <property type="entry name" value="AAA_12"/>
    <property type="match status" value="1"/>
</dbReference>
<dbReference type="PANTHER" id="PTHR45418:SF5">
    <property type="entry name" value="BRCA2-INTERACTING PROTEIN-LIKE-RELATED"/>
    <property type="match status" value="1"/>
</dbReference>
<evidence type="ECO:0000313" key="7">
    <source>
        <dbReference type="EMBL" id="KJA17176.1"/>
    </source>
</evidence>
<dbReference type="PANTHER" id="PTHR45418">
    <property type="entry name" value="CANCER/TESTIS ANTIGEN 55"/>
    <property type="match status" value="1"/>
</dbReference>
<dbReference type="GO" id="GO:0005737">
    <property type="term" value="C:cytoplasm"/>
    <property type="evidence" value="ECO:0007669"/>
    <property type="project" value="UniProtKB-SubCell"/>
</dbReference>
<feature type="domain" description="DNA2/NAM7 helicase helicase" evidence="5">
    <location>
        <begin position="555"/>
        <end position="638"/>
    </location>
</feature>
<dbReference type="AlphaFoldDB" id="A0A0D2NKV1"/>
<dbReference type="InterPro" id="IPR026122">
    <property type="entry name" value="MOV-10/SDE3_DEXXQ/H-box"/>
</dbReference>
<feature type="region of interest" description="Disordered" evidence="4">
    <location>
        <begin position="33"/>
        <end position="54"/>
    </location>
</feature>
<reference evidence="8" key="1">
    <citation type="submission" date="2014-04" db="EMBL/GenBank/DDBJ databases">
        <title>Evolutionary Origins and Diversification of the Mycorrhizal Mutualists.</title>
        <authorList>
            <consortium name="DOE Joint Genome Institute"/>
            <consortium name="Mycorrhizal Genomics Consortium"/>
            <person name="Kohler A."/>
            <person name="Kuo A."/>
            <person name="Nagy L.G."/>
            <person name="Floudas D."/>
            <person name="Copeland A."/>
            <person name="Barry K.W."/>
            <person name="Cichocki N."/>
            <person name="Veneault-Fourrey C."/>
            <person name="LaButti K."/>
            <person name="Lindquist E.A."/>
            <person name="Lipzen A."/>
            <person name="Lundell T."/>
            <person name="Morin E."/>
            <person name="Murat C."/>
            <person name="Riley R."/>
            <person name="Ohm R."/>
            <person name="Sun H."/>
            <person name="Tunlid A."/>
            <person name="Henrissat B."/>
            <person name="Grigoriev I.V."/>
            <person name="Hibbett D.S."/>
            <person name="Martin F."/>
        </authorList>
    </citation>
    <scope>NUCLEOTIDE SEQUENCE [LARGE SCALE GENOMIC DNA]</scope>
    <source>
        <strain evidence="8">FD-334 SS-4</strain>
    </source>
</reference>
<protein>
    <submittedName>
        <fullName evidence="7">Uncharacterized protein</fullName>
    </submittedName>
</protein>
<gene>
    <name evidence="7" type="ORF">HYPSUDRAFT_206446</name>
</gene>
<dbReference type="SUPFAM" id="SSF52540">
    <property type="entry name" value="P-loop containing nucleoside triphosphate hydrolases"/>
    <property type="match status" value="1"/>
</dbReference>
<keyword evidence="3" id="KW-0943">RNA-mediated gene silencing</keyword>
<dbReference type="InterPro" id="IPR047187">
    <property type="entry name" value="SF1_C_Upf1"/>
</dbReference>
<keyword evidence="8" id="KW-1185">Reference proteome</keyword>
<dbReference type="Gene3D" id="3.40.50.300">
    <property type="entry name" value="P-loop containing nucleotide triphosphate hydrolases"/>
    <property type="match status" value="2"/>
</dbReference>
<proteinExistence type="predicted"/>
<dbReference type="OrthoDB" id="6513042at2759"/>
<dbReference type="GO" id="GO:0031047">
    <property type="term" value="P:regulatory ncRNA-mediated gene silencing"/>
    <property type="evidence" value="ECO:0007669"/>
    <property type="project" value="UniProtKB-KW"/>
</dbReference>
<comment type="subcellular location">
    <subcellularLocation>
        <location evidence="1">Cytoplasm</location>
    </subcellularLocation>
</comment>
<dbReference type="InterPro" id="IPR027417">
    <property type="entry name" value="P-loop_NTPase"/>
</dbReference>
<evidence type="ECO:0000259" key="5">
    <source>
        <dbReference type="Pfam" id="PF13086"/>
    </source>
</evidence>
<feature type="region of interest" description="Disordered" evidence="4">
    <location>
        <begin position="66"/>
        <end position="111"/>
    </location>
</feature>
<dbReference type="GO" id="GO:0032574">
    <property type="term" value="F:5'-3' RNA helicase activity"/>
    <property type="evidence" value="ECO:0007669"/>
    <property type="project" value="InterPro"/>
</dbReference>
<dbReference type="Proteomes" id="UP000054270">
    <property type="component" value="Unassembled WGS sequence"/>
</dbReference>
<dbReference type="OMA" id="LYYFDEC"/>
<feature type="domain" description="DNA2/NAM7 helicase-like C-terminal" evidence="6">
    <location>
        <begin position="813"/>
        <end position="1003"/>
    </location>
</feature>
<feature type="compositionally biased region" description="Pro residues" evidence="4">
    <location>
        <begin position="76"/>
        <end position="102"/>
    </location>
</feature>
<evidence type="ECO:0000256" key="1">
    <source>
        <dbReference type="ARBA" id="ARBA00004496"/>
    </source>
</evidence>
<evidence type="ECO:0000256" key="3">
    <source>
        <dbReference type="ARBA" id="ARBA00023158"/>
    </source>
</evidence>
<dbReference type="CDD" id="cd18038">
    <property type="entry name" value="DEXXQc_Helz-like"/>
    <property type="match status" value="1"/>
</dbReference>